<keyword evidence="7" id="KW-0472">Membrane</keyword>
<feature type="compositionally biased region" description="Pro residues" evidence="6">
    <location>
        <begin position="390"/>
        <end position="470"/>
    </location>
</feature>
<keyword evidence="5" id="KW-0804">Transcription</keyword>
<feature type="domain" description="Putative zinc-finger" evidence="9">
    <location>
        <begin position="198"/>
        <end position="231"/>
    </location>
</feature>
<dbReference type="SUPFAM" id="SSF88946">
    <property type="entry name" value="Sigma2 domain of RNA polymerase sigma factors"/>
    <property type="match status" value="1"/>
</dbReference>
<proteinExistence type="inferred from homology"/>
<dbReference type="NCBIfam" id="TIGR02937">
    <property type="entry name" value="sigma70-ECF"/>
    <property type="match status" value="1"/>
</dbReference>
<dbReference type="InterPro" id="IPR013324">
    <property type="entry name" value="RNA_pol_sigma_r3/r4-like"/>
</dbReference>
<dbReference type="Pfam" id="PF13490">
    <property type="entry name" value="zf-HC2"/>
    <property type="match status" value="1"/>
</dbReference>
<gene>
    <name evidence="10" type="ORF">GCM10009839_16620</name>
</gene>
<feature type="domain" description="RNA polymerase sigma-70 region 2" evidence="8">
    <location>
        <begin position="29"/>
        <end position="97"/>
    </location>
</feature>
<dbReference type="InterPro" id="IPR041916">
    <property type="entry name" value="Anti_sigma_zinc_sf"/>
</dbReference>
<evidence type="ECO:0000256" key="4">
    <source>
        <dbReference type="ARBA" id="ARBA00023125"/>
    </source>
</evidence>
<organism evidence="10 11">
    <name type="scientific">Catenulispora yoronensis</name>
    <dbReference type="NCBI Taxonomy" id="450799"/>
    <lineage>
        <taxon>Bacteria</taxon>
        <taxon>Bacillati</taxon>
        <taxon>Actinomycetota</taxon>
        <taxon>Actinomycetes</taxon>
        <taxon>Catenulisporales</taxon>
        <taxon>Catenulisporaceae</taxon>
        <taxon>Catenulispora</taxon>
    </lineage>
</organism>
<protein>
    <recommendedName>
        <fullName evidence="12">Sigma-70 family RNA polymerase sigma factor</fullName>
    </recommendedName>
</protein>
<dbReference type="Proteomes" id="UP001500751">
    <property type="component" value="Unassembled WGS sequence"/>
</dbReference>
<evidence type="ECO:0000259" key="9">
    <source>
        <dbReference type="Pfam" id="PF13490"/>
    </source>
</evidence>
<dbReference type="SUPFAM" id="SSF88659">
    <property type="entry name" value="Sigma3 and sigma4 domains of RNA polymerase sigma factors"/>
    <property type="match status" value="1"/>
</dbReference>
<dbReference type="InterPro" id="IPR007627">
    <property type="entry name" value="RNA_pol_sigma70_r2"/>
</dbReference>
<evidence type="ECO:0008006" key="12">
    <source>
        <dbReference type="Google" id="ProtNLM"/>
    </source>
</evidence>
<keyword evidence="11" id="KW-1185">Reference proteome</keyword>
<dbReference type="Pfam" id="PF04542">
    <property type="entry name" value="Sigma70_r2"/>
    <property type="match status" value="1"/>
</dbReference>
<sequence>MPVPGDRPPTDADLIAMVRAGDRRAYGPLYERHRRAALRVARHLARDEAAADDLAAEAFTRVLAALDRGNGPDEAFRAYLYTTLRRTAFDWAESEKRIRLVENIAELEVTAAPVTGEDRDPLDEAFDRQLTSQAFHTLPERWQIVLWHLEVEGESPAQVAPLLDLSPSAVSALAYRAREGLRQAFLQAHLAETVVPQCRPHAQRLAAFVRGKLGTRDHAKVERHLDTCADCTALYLELLRFNESLPEVLSPLVFGSAAAAKIIAGVALGAAAATGVVATTTATTTGAVVGGAAGGAAGGAVGGAVGGAAGGAAGAAGAAGATAGSGAAGAAANGTAKAGGLMARWLMQLRKSRQAQTISIGTVAAVALALVAWAMSGGSTPAPQDEAVAPAPPPAVALPAPKPVALPPKPKPTPTPPPPVVTPPPPHRSPVAKPTPPRPRPKPTPTPTPTPPKPTPTPTPPPPVPTPAPIPRTSEPDRKPDPPKQPDPICTWPHHPDHEDLGFLIDAQWDPACDHRKHRHSHRRDDHQDHQDHQGKHDQPDHPGHQTRHSPQNEDPQDTQATA</sequence>
<feature type="compositionally biased region" description="Basic and acidic residues" evidence="6">
    <location>
        <begin position="474"/>
        <end position="484"/>
    </location>
</feature>
<comment type="similarity">
    <text evidence="1">Belongs to the sigma-70 factor family. ECF subfamily.</text>
</comment>
<dbReference type="RefSeq" id="WP_344664926.1">
    <property type="nucleotide sequence ID" value="NZ_BAAAQN010000007.1"/>
</dbReference>
<dbReference type="Gene3D" id="1.10.1740.10">
    <property type="match status" value="1"/>
</dbReference>
<evidence type="ECO:0000256" key="3">
    <source>
        <dbReference type="ARBA" id="ARBA00023082"/>
    </source>
</evidence>
<keyword evidence="4" id="KW-0238">DNA-binding</keyword>
<dbReference type="InterPro" id="IPR039425">
    <property type="entry name" value="RNA_pol_sigma-70-like"/>
</dbReference>
<dbReference type="InterPro" id="IPR013325">
    <property type="entry name" value="RNA_pol_sigma_r2"/>
</dbReference>
<evidence type="ECO:0000259" key="8">
    <source>
        <dbReference type="Pfam" id="PF04542"/>
    </source>
</evidence>
<feature type="region of interest" description="Disordered" evidence="6">
    <location>
        <begin position="514"/>
        <end position="563"/>
    </location>
</feature>
<dbReference type="Gene3D" id="1.10.10.1320">
    <property type="entry name" value="Anti-sigma factor, zinc-finger domain"/>
    <property type="match status" value="1"/>
</dbReference>
<feature type="transmembrane region" description="Helical" evidence="7">
    <location>
        <begin position="357"/>
        <end position="375"/>
    </location>
</feature>
<dbReference type="Gene3D" id="1.10.10.10">
    <property type="entry name" value="Winged helix-like DNA-binding domain superfamily/Winged helix DNA-binding domain"/>
    <property type="match status" value="1"/>
</dbReference>
<name>A0ABN2TT33_9ACTN</name>
<comment type="caution">
    <text evidence="10">The sequence shown here is derived from an EMBL/GenBank/DDBJ whole genome shotgun (WGS) entry which is preliminary data.</text>
</comment>
<evidence type="ECO:0000313" key="11">
    <source>
        <dbReference type="Proteomes" id="UP001500751"/>
    </source>
</evidence>
<evidence type="ECO:0000256" key="1">
    <source>
        <dbReference type="ARBA" id="ARBA00010641"/>
    </source>
</evidence>
<keyword evidence="7" id="KW-0812">Transmembrane</keyword>
<dbReference type="PANTHER" id="PTHR43133:SF8">
    <property type="entry name" value="RNA POLYMERASE SIGMA FACTOR HI_1459-RELATED"/>
    <property type="match status" value="1"/>
</dbReference>
<keyword evidence="3" id="KW-0731">Sigma factor</keyword>
<feature type="compositionally biased region" description="Polar residues" evidence="6">
    <location>
        <begin position="549"/>
        <end position="563"/>
    </location>
</feature>
<evidence type="ECO:0000313" key="10">
    <source>
        <dbReference type="EMBL" id="GAA2020566.1"/>
    </source>
</evidence>
<keyword evidence="2" id="KW-0805">Transcription regulation</keyword>
<dbReference type="InterPro" id="IPR027383">
    <property type="entry name" value="Znf_put"/>
</dbReference>
<reference evidence="10 11" key="1">
    <citation type="journal article" date="2019" name="Int. J. Syst. Evol. Microbiol.">
        <title>The Global Catalogue of Microorganisms (GCM) 10K type strain sequencing project: providing services to taxonomists for standard genome sequencing and annotation.</title>
        <authorList>
            <consortium name="The Broad Institute Genomics Platform"/>
            <consortium name="The Broad Institute Genome Sequencing Center for Infectious Disease"/>
            <person name="Wu L."/>
            <person name="Ma J."/>
        </authorList>
    </citation>
    <scope>NUCLEOTIDE SEQUENCE [LARGE SCALE GENOMIC DNA]</scope>
    <source>
        <strain evidence="10 11">JCM 16014</strain>
    </source>
</reference>
<dbReference type="PANTHER" id="PTHR43133">
    <property type="entry name" value="RNA POLYMERASE ECF-TYPE SIGMA FACTO"/>
    <property type="match status" value="1"/>
</dbReference>
<evidence type="ECO:0000256" key="7">
    <source>
        <dbReference type="SAM" id="Phobius"/>
    </source>
</evidence>
<dbReference type="PRINTS" id="PR01217">
    <property type="entry name" value="PRICHEXTENSN"/>
</dbReference>
<keyword evidence="7" id="KW-1133">Transmembrane helix</keyword>
<evidence type="ECO:0000256" key="2">
    <source>
        <dbReference type="ARBA" id="ARBA00023015"/>
    </source>
</evidence>
<dbReference type="EMBL" id="BAAAQN010000007">
    <property type="protein sequence ID" value="GAA2020566.1"/>
    <property type="molecule type" value="Genomic_DNA"/>
</dbReference>
<dbReference type="InterPro" id="IPR036388">
    <property type="entry name" value="WH-like_DNA-bd_sf"/>
</dbReference>
<evidence type="ECO:0000256" key="5">
    <source>
        <dbReference type="ARBA" id="ARBA00023163"/>
    </source>
</evidence>
<accession>A0ABN2TT33</accession>
<dbReference type="InterPro" id="IPR014284">
    <property type="entry name" value="RNA_pol_sigma-70_dom"/>
</dbReference>
<feature type="region of interest" description="Disordered" evidence="6">
    <location>
        <begin position="379"/>
        <end position="499"/>
    </location>
</feature>
<evidence type="ECO:0000256" key="6">
    <source>
        <dbReference type="SAM" id="MobiDB-lite"/>
    </source>
</evidence>
<feature type="compositionally biased region" description="Basic and acidic residues" evidence="6">
    <location>
        <begin position="523"/>
        <end position="544"/>
    </location>
</feature>